<evidence type="ECO:0008006" key="12">
    <source>
        <dbReference type="Google" id="ProtNLM"/>
    </source>
</evidence>
<dbReference type="RefSeq" id="WP_119531532.1">
    <property type="nucleotide sequence ID" value="NZ_JBHSSP010000001.1"/>
</dbReference>
<evidence type="ECO:0000256" key="5">
    <source>
        <dbReference type="ARBA" id="ARBA00022692"/>
    </source>
</evidence>
<dbReference type="GO" id="GO:0015173">
    <property type="term" value="F:aromatic amino acid transmembrane transporter activity"/>
    <property type="evidence" value="ECO:0007669"/>
    <property type="project" value="InterPro"/>
</dbReference>
<proteinExistence type="predicted"/>
<feature type="transmembrane region" description="Helical" evidence="9">
    <location>
        <begin position="265"/>
        <end position="290"/>
    </location>
</feature>
<feature type="transmembrane region" description="Helical" evidence="9">
    <location>
        <begin position="357"/>
        <end position="379"/>
    </location>
</feature>
<evidence type="ECO:0000313" key="10">
    <source>
        <dbReference type="EMBL" id="RIY37539.1"/>
    </source>
</evidence>
<comment type="caution">
    <text evidence="10">The sequence shown here is derived from an EMBL/GenBank/DDBJ whole genome shotgun (WGS) entry which is preliminary data.</text>
</comment>
<keyword evidence="2" id="KW-0813">Transport</keyword>
<dbReference type="PIRSF" id="PIRSF006060">
    <property type="entry name" value="AA_transporter"/>
    <property type="match status" value="1"/>
</dbReference>
<keyword evidence="7 9" id="KW-1133">Transmembrane helix</keyword>
<keyword evidence="5 9" id="KW-0812">Transmembrane</keyword>
<evidence type="ECO:0000256" key="1">
    <source>
        <dbReference type="ARBA" id="ARBA00004429"/>
    </source>
</evidence>
<dbReference type="PANTHER" id="PTHR46997">
    <property type="entry name" value="LOW AFFINITY TRYPTOPHAN PERMEASE-RELATED"/>
    <property type="match status" value="1"/>
</dbReference>
<evidence type="ECO:0000256" key="8">
    <source>
        <dbReference type="ARBA" id="ARBA00023136"/>
    </source>
</evidence>
<keyword evidence="4" id="KW-0997">Cell inner membrane</keyword>
<dbReference type="Gene3D" id="1.20.1740.10">
    <property type="entry name" value="Amino acid/polyamine transporter I"/>
    <property type="match status" value="1"/>
</dbReference>
<dbReference type="GO" id="GO:0005886">
    <property type="term" value="C:plasma membrane"/>
    <property type="evidence" value="ECO:0007669"/>
    <property type="project" value="UniProtKB-SubCell"/>
</dbReference>
<evidence type="ECO:0000256" key="9">
    <source>
        <dbReference type="SAM" id="Phobius"/>
    </source>
</evidence>
<keyword evidence="3" id="KW-1003">Cell membrane</keyword>
<dbReference type="InterPro" id="IPR013059">
    <property type="entry name" value="Trp_tyr_transpt"/>
</dbReference>
<keyword evidence="6" id="KW-0029">Amino-acid transport</keyword>
<feature type="transmembrane region" description="Helical" evidence="9">
    <location>
        <begin position="213"/>
        <end position="232"/>
    </location>
</feature>
<dbReference type="GO" id="GO:0003333">
    <property type="term" value="P:amino acid transmembrane transport"/>
    <property type="evidence" value="ECO:0007669"/>
    <property type="project" value="InterPro"/>
</dbReference>
<dbReference type="Pfam" id="PF03222">
    <property type="entry name" value="Trp_Tyr_perm"/>
    <property type="match status" value="1"/>
</dbReference>
<evidence type="ECO:0000256" key="7">
    <source>
        <dbReference type="ARBA" id="ARBA00022989"/>
    </source>
</evidence>
<name>A0A3A1YJX7_9GAMM</name>
<evidence type="ECO:0000313" key="11">
    <source>
        <dbReference type="Proteomes" id="UP000265916"/>
    </source>
</evidence>
<feature type="transmembrane region" description="Helical" evidence="9">
    <location>
        <begin position="120"/>
        <end position="138"/>
    </location>
</feature>
<comment type="subcellular location">
    <subcellularLocation>
        <location evidence="1">Cell inner membrane</location>
        <topology evidence="1">Multi-pass membrane protein</topology>
    </subcellularLocation>
</comment>
<protein>
    <recommendedName>
        <fullName evidence="12">Tyrosine-specific transport protein</fullName>
    </recommendedName>
</protein>
<feature type="transmembrane region" description="Helical" evidence="9">
    <location>
        <begin position="145"/>
        <end position="163"/>
    </location>
</feature>
<keyword evidence="8 9" id="KW-0472">Membrane</keyword>
<keyword evidence="11" id="KW-1185">Reference proteome</keyword>
<evidence type="ECO:0000256" key="4">
    <source>
        <dbReference type="ARBA" id="ARBA00022519"/>
    </source>
</evidence>
<evidence type="ECO:0000256" key="2">
    <source>
        <dbReference type="ARBA" id="ARBA00022448"/>
    </source>
</evidence>
<dbReference type="PRINTS" id="PR00166">
    <property type="entry name" value="AROAAPRMEASE"/>
</dbReference>
<dbReference type="Proteomes" id="UP000265916">
    <property type="component" value="Unassembled WGS sequence"/>
</dbReference>
<organism evidence="10 11">
    <name type="scientific">Psittacicella hinzii</name>
    <dbReference type="NCBI Taxonomy" id="2028575"/>
    <lineage>
        <taxon>Bacteria</taxon>
        <taxon>Pseudomonadati</taxon>
        <taxon>Pseudomonadota</taxon>
        <taxon>Gammaproteobacteria</taxon>
        <taxon>Pasteurellales</taxon>
        <taxon>Psittacicellaceae</taxon>
        <taxon>Psittacicella</taxon>
    </lineage>
</organism>
<dbReference type="OrthoDB" id="18749at2"/>
<dbReference type="InterPro" id="IPR018227">
    <property type="entry name" value="Amino_acid_transport_2"/>
</dbReference>
<reference evidence="10 11" key="1">
    <citation type="submission" date="2017-08" db="EMBL/GenBank/DDBJ databases">
        <title>Reclassification of Bisgaard taxon 37 and 44.</title>
        <authorList>
            <person name="Christensen H."/>
        </authorList>
    </citation>
    <scope>NUCLEOTIDE SEQUENCE [LARGE SCALE GENOMIC DNA]</scope>
    <source>
        <strain evidence="10 11">111</strain>
    </source>
</reference>
<evidence type="ECO:0000256" key="3">
    <source>
        <dbReference type="ARBA" id="ARBA00022475"/>
    </source>
</evidence>
<feature type="transmembrane region" description="Helical" evidence="9">
    <location>
        <begin position="183"/>
        <end position="201"/>
    </location>
</feature>
<feature type="transmembrane region" description="Helical" evidence="9">
    <location>
        <begin position="78"/>
        <end position="100"/>
    </location>
</feature>
<dbReference type="PANTHER" id="PTHR46997:SF2">
    <property type="entry name" value="TYROSINE-SPECIFIC TRANSPORT SYSTEM"/>
    <property type="match status" value="1"/>
</dbReference>
<feature type="transmembrane region" description="Helical" evidence="9">
    <location>
        <begin position="38"/>
        <end position="57"/>
    </location>
</feature>
<accession>A0A3A1YJX7</accession>
<dbReference type="AlphaFoldDB" id="A0A3A1YJX7"/>
<feature type="transmembrane region" description="Helical" evidence="9">
    <location>
        <begin position="399"/>
        <end position="416"/>
    </location>
</feature>
<dbReference type="EMBL" id="NRJG01000084">
    <property type="protein sequence ID" value="RIY37539.1"/>
    <property type="molecule type" value="Genomic_DNA"/>
</dbReference>
<feature type="transmembrane region" description="Helical" evidence="9">
    <location>
        <begin position="335"/>
        <end position="351"/>
    </location>
</feature>
<evidence type="ECO:0000256" key="6">
    <source>
        <dbReference type="ARBA" id="ARBA00022970"/>
    </source>
</evidence>
<sequence>MNSKVLGSMMMVAGTTIGAGMLVMPVNSAEVGLGVTLLELFFFFLLMILPALVVIELSQFAPRGSTVAGLLRLEFGNGGFIVGNLLFYVFVYSLTCAYISGLSDVFGKMLGVPQNYQSIFTIAVVLVLGLIVIFTSRFADLVNRIFFYLMCVAFVVLVVMSIPNLKVEYLASTPVSSSAVIKSIPIFFLTFGFHIIIPALSDYLDRNTRDLKIAIVGGLAIPFVVFSIWVIMIHGQVSQEELIVFSQSGDVSVADLIAHGHANKFLNITISTFSICALLTSFIGVSLALITTLKETFSRSLPKKSEYVTNHLEEESEEVIYGSTDRIKTFLNRPALFLVAFAIPTFVVLYTPEAFVFFLKLAAVIFTVQNLVLPIIALIRMRVRHKELYAYPKAYRLSLNNIVLGIVALILLVLAFM</sequence>
<gene>
    <name evidence="10" type="ORF">CKF58_04835</name>
</gene>